<proteinExistence type="predicted"/>
<protein>
    <recommendedName>
        <fullName evidence="4">DUF5666 domain-containing protein</fullName>
    </recommendedName>
</protein>
<dbReference type="AlphaFoldDB" id="A0A517P1P8"/>
<dbReference type="EMBL" id="CP036526">
    <property type="protein sequence ID" value="QDT13291.1"/>
    <property type="molecule type" value="Genomic_DNA"/>
</dbReference>
<keyword evidence="3" id="KW-1185">Reference proteome</keyword>
<feature type="region of interest" description="Disordered" evidence="1">
    <location>
        <begin position="256"/>
        <end position="300"/>
    </location>
</feature>
<organism evidence="2 3">
    <name type="scientific">Stieleria marina</name>
    <dbReference type="NCBI Taxonomy" id="1930275"/>
    <lineage>
        <taxon>Bacteria</taxon>
        <taxon>Pseudomonadati</taxon>
        <taxon>Planctomycetota</taxon>
        <taxon>Planctomycetia</taxon>
        <taxon>Pirellulales</taxon>
        <taxon>Pirellulaceae</taxon>
        <taxon>Stieleria</taxon>
    </lineage>
</organism>
<feature type="compositionally biased region" description="Basic residues" evidence="1">
    <location>
        <begin position="267"/>
        <end position="277"/>
    </location>
</feature>
<sequence length="300" mass="31671">MHPSPYLQNLLQSACRFPLNAVKHSPRAVRLMACGIAVIFIAAGSGPTVLADEAAGFGKAASGASANEVAEFKGKLKGFQRGVLQVTKEDGTDVMVQLPATAAGFTFVADAKIPFLTRGMLVRFSGTFAPNGAAAVPIDKVEIFQPINLQGIPGHSRDRFVPGVHPADKRAAKKPVGLGKYTIVGSLVGINGNGAIRVQAGKIPVVAPLAQDATFQIRFNNLNLAKEGDTVSVAGFYNPPDETRIRGEVITITTDRVYGEPSEVPQRRSRRTSKRASKKADAESPATSEPADPLEDSAKS</sequence>
<gene>
    <name evidence="2" type="ORF">K239x_53090</name>
</gene>
<accession>A0A517P1P8</accession>
<evidence type="ECO:0000256" key="1">
    <source>
        <dbReference type="SAM" id="MobiDB-lite"/>
    </source>
</evidence>
<evidence type="ECO:0000313" key="3">
    <source>
        <dbReference type="Proteomes" id="UP000319817"/>
    </source>
</evidence>
<evidence type="ECO:0008006" key="4">
    <source>
        <dbReference type="Google" id="ProtNLM"/>
    </source>
</evidence>
<name>A0A517P1P8_9BACT</name>
<reference evidence="2 3" key="1">
    <citation type="submission" date="2019-02" db="EMBL/GenBank/DDBJ databases">
        <title>Deep-cultivation of Planctomycetes and their phenomic and genomic characterization uncovers novel biology.</title>
        <authorList>
            <person name="Wiegand S."/>
            <person name="Jogler M."/>
            <person name="Boedeker C."/>
            <person name="Pinto D."/>
            <person name="Vollmers J."/>
            <person name="Rivas-Marin E."/>
            <person name="Kohn T."/>
            <person name="Peeters S.H."/>
            <person name="Heuer A."/>
            <person name="Rast P."/>
            <person name="Oberbeckmann S."/>
            <person name="Bunk B."/>
            <person name="Jeske O."/>
            <person name="Meyerdierks A."/>
            <person name="Storesund J.E."/>
            <person name="Kallscheuer N."/>
            <person name="Luecker S."/>
            <person name="Lage O.M."/>
            <person name="Pohl T."/>
            <person name="Merkel B.J."/>
            <person name="Hornburger P."/>
            <person name="Mueller R.-W."/>
            <person name="Bruemmer F."/>
            <person name="Labrenz M."/>
            <person name="Spormann A.M."/>
            <person name="Op den Camp H."/>
            <person name="Overmann J."/>
            <person name="Amann R."/>
            <person name="Jetten M.S.M."/>
            <person name="Mascher T."/>
            <person name="Medema M.H."/>
            <person name="Devos D.P."/>
            <person name="Kaster A.-K."/>
            <person name="Ovreas L."/>
            <person name="Rohde M."/>
            <person name="Galperin M.Y."/>
            <person name="Jogler C."/>
        </authorList>
    </citation>
    <scope>NUCLEOTIDE SEQUENCE [LARGE SCALE GENOMIC DNA]</scope>
    <source>
        <strain evidence="2 3">K23_9</strain>
    </source>
</reference>
<dbReference type="Proteomes" id="UP000319817">
    <property type="component" value="Chromosome"/>
</dbReference>
<evidence type="ECO:0000313" key="2">
    <source>
        <dbReference type="EMBL" id="QDT13291.1"/>
    </source>
</evidence>